<name>A0A5Q2RJ29_9ACTN</name>
<dbReference type="Proteomes" id="UP000334019">
    <property type="component" value="Chromosome"/>
</dbReference>
<sequence>MDEGQPPLVVVEGTPGDVAQRRRFVERHGWVVVDGWRTPAPRTATGPVVRAGTVVDSEGAAAVVLAALEGDGVLVHATASGGTGRELVDQLCDDLRRIGPLEHHVGGSASSDAPVLDDDQERLIELLAGGMRLGDAAAALHISRRTADRRLAAARLAYGAPTTAALLAAHARR</sequence>
<proteinExistence type="predicted"/>
<dbReference type="EMBL" id="CP045851">
    <property type="protein sequence ID" value="QGG94396.1"/>
    <property type="molecule type" value="Genomic_DNA"/>
</dbReference>
<evidence type="ECO:0008006" key="3">
    <source>
        <dbReference type="Google" id="ProtNLM"/>
    </source>
</evidence>
<reference evidence="1 2" key="1">
    <citation type="submission" date="2019-11" db="EMBL/GenBank/DDBJ databases">
        <authorList>
            <person name="He Y."/>
        </authorList>
    </citation>
    <scope>NUCLEOTIDE SEQUENCE [LARGE SCALE GENOMIC DNA]</scope>
    <source>
        <strain evidence="1 2">SCSIO 58843</strain>
    </source>
</reference>
<keyword evidence="2" id="KW-1185">Reference proteome</keyword>
<evidence type="ECO:0000313" key="2">
    <source>
        <dbReference type="Proteomes" id="UP000334019"/>
    </source>
</evidence>
<dbReference type="AlphaFoldDB" id="A0A5Q2RJ29"/>
<organism evidence="1 2">
    <name type="scientific">Actinomarinicola tropica</name>
    <dbReference type="NCBI Taxonomy" id="2789776"/>
    <lineage>
        <taxon>Bacteria</taxon>
        <taxon>Bacillati</taxon>
        <taxon>Actinomycetota</taxon>
        <taxon>Acidimicrobiia</taxon>
        <taxon>Acidimicrobiales</taxon>
        <taxon>Iamiaceae</taxon>
        <taxon>Actinomarinicola</taxon>
    </lineage>
</organism>
<dbReference type="KEGG" id="atq:GH723_04360"/>
<gene>
    <name evidence="1" type="ORF">GH723_04360</name>
</gene>
<accession>A0A5Q2RJ29</accession>
<dbReference type="RefSeq" id="WP_153758502.1">
    <property type="nucleotide sequence ID" value="NZ_CP045851.1"/>
</dbReference>
<protein>
    <recommendedName>
        <fullName evidence="3">HTH luxR-type domain-containing protein</fullName>
    </recommendedName>
</protein>
<evidence type="ECO:0000313" key="1">
    <source>
        <dbReference type="EMBL" id="QGG94396.1"/>
    </source>
</evidence>